<evidence type="ECO:0000256" key="10">
    <source>
        <dbReference type="ARBA" id="ARBA00023285"/>
    </source>
</evidence>
<dbReference type="KEGG" id="erz:ER308_18290"/>
<dbReference type="SUPFAM" id="SSF55031">
    <property type="entry name" value="Bacterial exopeptidase dimerisation domain"/>
    <property type="match status" value="1"/>
</dbReference>
<keyword evidence="7" id="KW-0479">Metal-binding</keyword>
<protein>
    <recommendedName>
        <fullName evidence="6">Probable succinyl-diaminopimelate desuccinylase</fullName>
        <ecNumber evidence="5">3.5.1.18</ecNumber>
    </recommendedName>
</protein>
<evidence type="ECO:0000256" key="3">
    <source>
        <dbReference type="ARBA" id="ARBA00005130"/>
    </source>
</evidence>
<evidence type="ECO:0000313" key="14">
    <source>
        <dbReference type="Proteomes" id="UP000291469"/>
    </source>
</evidence>
<dbReference type="EMBL" id="CP036402">
    <property type="protein sequence ID" value="QBI21325.1"/>
    <property type="molecule type" value="Genomic_DNA"/>
</dbReference>
<dbReference type="SUPFAM" id="SSF53187">
    <property type="entry name" value="Zn-dependent exopeptidases"/>
    <property type="match status" value="1"/>
</dbReference>
<dbReference type="GO" id="GO:0009014">
    <property type="term" value="F:succinyl-diaminopimelate desuccinylase activity"/>
    <property type="evidence" value="ECO:0007669"/>
    <property type="project" value="UniProtKB-EC"/>
</dbReference>
<dbReference type="RefSeq" id="WP_131156318.1">
    <property type="nucleotide sequence ID" value="NZ_CP036402.1"/>
</dbReference>
<dbReference type="CDD" id="cd08659">
    <property type="entry name" value="M20_ArgE_DapE-like"/>
    <property type="match status" value="1"/>
</dbReference>
<evidence type="ECO:0000313" key="13">
    <source>
        <dbReference type="EMBL" id="QBI21325.1"/>
    </source>
</evidence>
<gene>
    <name evidence="13" type="ORF">ER308_18290</name>
</gene>
<dbReference type="AlphaFoldDB" id="A0A411YJ45"/>
<keyword evidence="14" id="KW-1185">Reference proteome</keyword>
<dbReference type="UniPathway" id="UPA00034">
    <property type="reaction ID" value="UER00021"/>
</dbReference>
<evidence type="ECO:0000256" key="5">
    <source>
        <dbReference type="ARBA" id="ARBA00011921"/>
    </source>
</evidence>
<feature type="domain" description="Peptidase M20 dimerisation" evidence="12">
    <location>
        <begin position="180"/>
        <end position="285"/>
    </location>
</feature>
<comment type="cofactor">
    <cofactor evidence="2">
        <name>Zn(2+)</name>
        <dbReference type="ChEBI" id="CHEBI:29105"/>
    </cofactor>
</comment>
<name>A0A411YJ45_9ACTN</name>
<evidence type="ECO:0000256" key="8">
    <source>
        <dbReference type="ARBA" id="ARBA00022801"/>
    </source>
</evidence>
<evidence type="ECO:0000256" key="2">
    <source>
        <dbReference type="ARBA" id="ARBA00001947"/>
    </source>
</evidence>
<sequence>MPTVDTDAVVALTRDLVAIPSVNRPEEGLSEQPAAERVAAEMRALGWEPEVWEAAPGRPNVLATLEGDRPGPTLLFEGHTDVVSEGDPDVWSFDPFAGDVVDGMLRGRGAADMKGGVAAMIHAAAAVTAGGGFPGRVKVAALCDEEGLMLGVKDFVARGHAAGVDGAIVCEPEGDEVCTTQKGAIRVRFRARGKMAHGAMPHQGRNPVAALADLATRLAALERGLEADPGPHADLGPAYLTPTVMSAGDLTQLNVIPETAELAVDVRTIPGTPNDRVVELLHAEAAGVGDDTGVEIALEVIEDRPATETPADHPVVTAVSAAHHAVTGRAAPFGGVPGATDGTILWRDAGLPVVVYGPGDKWIAHQVDEQVAVADLERCARVYADAARRFLEGGPADAGS</sequence>
<dbReference type="Pfam" id="PF01546">
    <property type="entry name" value="Peptidase_M20"/>
    <property type="match status" value="1"/>
</dbReference>
<dbReference type="PANTHER" id="PTHR43808">
    <property type="entry name" value="ACETYLORNITHINE DEACETYLASE"/>
    <property type="match status" value="1"/>
</dbReference>
<dbReference type="InterPro" id="IPR002933">
    <property type="entry name" value="Peptidase_M20"/>
</dbReference>
<comment type="cofactor">
    <cofactor evidence="1">
        <name>Co(2+)</name>
        <dbReference type="ChEBI" id="CHEBI:48828"/>
    </cofactor>
</comment>
<comment type="similarity">
    <text evidence="4">Belongs to the peptidase M20A family.</text>
</comment>
<dbReference type="NCBIfam" id="TIGR01910">
    <property type="entry name" value="DapE-ArgE"/>
    <property type="match status" value="1"/>
</dbReference>
<evidence type="ECO:0000256" key="4">
    <source>
        <dbReference type="ARBA" id="ARBA00006247"/>
    </source>
</evidence>
<reference evidence="13 14" key="1">
    <citation type="submission" date="2019-01" db="EMBL/GenBank/DDBJ databases">
        <title>Egibacter rhizosphaerae EGI 80759T.</title>
        <authorList>
            <person name="Chen D.-D."/>
            <person name="Tian Y."/>
            <person name="Jiao J.-Y."/>
            <person name="Zhang X.-T."/>
            <person name="Zhang Y.-G."/>
            <person name="Zhang Y."/>
            <person name="Xiao M."/>
            <person name="Shu W.-S."/>
            <person name="Li W.-J."/>
        </authorList>
    </citation>
    <scope>NUCLEOTIDE SEQUENCE [LARGE SCALE GENOMIC DNA]</scope>
    <source>
        <strain evidence="13 14">EGI 80759</strain>
    </source>
</reference>
<dbReference type="OrthoDB" id="7055905at2"/>
<keyword evidence="9" id="KW-0862">Zinc</keyword>
<dbReference type="InterPro" id="IPR050072">
    <property type="entry name" value="Peptidase_M20A"/>
</dbReference>
<dbReference type="EC" id="3.5.1.18" evidence="5"/>
<evidence type="ECO:0000256" key="6">
    <source>
        <dbReference type="ARBA" id="ARBA00016853"/>
    </source>
</evidence>
<dbReference type="GO" id="GO:0009089">
    <property type="term" value="P:lysine biosynthetic process via diaminopimelate"/>
    <property type="evidence" value="ECO:0007669"/>
    <property type="project" value="UniProtKB-UniPathway"/>
</dbReference>
<comment type="pathway">
    <text evidence="3">Amino-acid biosynthesis; L-lysine biosynthesis via DAP pathway; LL-2,6-diaminopimelate from (S)-tetrahydrodipicolinate (succinylase route): step 3/3.</text>
</comment>
<evidence type="ECO:0000256" key="7">
    <source>
        <dbReference type="ARBA" id="ARBA00022723"/>
    </source>
</evidence>
<dbReference type="InterPro" id="IPR001261">
    <property type="entry name" value="ArgE/DapE_CS"/>
</dbReference>
<dbReference type="Pfam" id="PF07687">
    <property type="entry name" value="M20_dimer"/>
    <property type="match status" value="1"/>
</dbReference>
<accession>A0A411YJ45</accession>
<evidence type="ECO:0000256" key="1">
    <source>
        <dbReference type="ARBA" id="ARBA00001941"/>
    </source>
</evidence>
<proteinExistence type="inferred from homology"/>
<dbReference type="PROSITE" id="PS00758">
    <property type="entry name" value="ARGE_DAPE_CPG2_1"/>
    <property type="match status" value="1"/>
</dbReference>
<dbReference type="InterPro" id="IPR010182">
    <property type="entry name" value="ArgE/DapE"/>
</dbReference>
<dbReference type="InterPro" id="IPR011650">
    <property type="entry name" value="Peptidase_M20_dimer"/>
</dbReference>
<dbReference type="InterPro" id="IPR036264">
    <property type="entry name" value="Bact_exopeptidase_dim_dom"/>
</dbReference>
<keyword evidence="10" id="KW-0170">Cobalt</keyword>
<dbReference type="Proteomes" id="UP000291469">
    <property type="component" value="Chromosome"/>
</dbReference>
<dbReference type="Gene3D" id="3.40.630.10">
    <property type="entry name" value="Zn peptidases"/>
    <property type="match status" value="2"/>
</dbReference>
<evidence type="ECO:0000256" key="9">
    <source>
        <dbReference type="ARBA" id="ARBA00022833"/>
    </source>
</evidence>
<comment type="catalytic activity">
    <reaction evidence="11">
        <text>N-succinyl-(2S,6S)-2,6-diaminopimelate + H2O = (2S,6S)-2,6-diaminopimelate + succinate</text>
        <dbReference type="Rhea" id="RHEA:22608"/>
        <dbReference type="ChEBI" id="CHEBI:15377"/>
        <dbReference type="ChEBI" id="CHEBI:30031"/>
        <dbReference type="ChEBI" id="CHEBI:57609"/>
        <dbReference type="ChEBI" id="CHEBI:58087"/>
        <dbReference type="EC" id="3.5.1.18"/>
    </reaction>
</comment>
<dbReference type="PROSITE" id="PS00759">
    <property type="entry name" value="ARGE_DAPE_CPG2_2"/>
    <property type="match status" value="1"/>
</dbReference>
<evidence type="ECO:0000259" key="12">
    <source>
        <dbReference type="Pfam" id="PF07687"/>
    </source>
</evidence>
<evidence type="ECO:0000256" key="11">
    <source>
        <dbReference type="ARBA" id="ARBA00051301"/>
    </source>
</evidence>
<dbReference type="GO" id="GO:0046872">
    <property type="term" value="F:metal ion binding"/>
    <property type="evidence" value="ECO:0007669"/>
    <property type="project" value="UniProtKB-KW"/>
</dbReference>
<keyword evidence="8" id="KW-0378">Hydrolase</keyword>
<organism evidence="13 14">
    <name type="scientific">Egibacter rhizosphaerae</name>
    <dbReference type="NCBI Taxonomy" id="1670831"/>
    <lineage>
        <taxon>Bacteria</taxon>
        <taxon>Bacillati</taxon>
        <taxon>Actinomycetota</taxon>
        <taxon>Nitriliruptoria</taxon>
        <taxon>Egibacterales</taxon>
        <taxon>Egibacteraceae</taxon>
        <taxon>Egibacter</taxon>
    </lineage>
</organism>